<dbReference type="PANTHER" id="PTHR42756:SF1">
    <property type="entry name" value="TRANSCRIPTIONAL REPRESSOR OF EMRAB OPERON"/>
    <property type="match status" value="1"/>
</dbReference>
<evidence type="ECO:0000313" key="6">
    <source>
        <dbReference type="Proteomes" id="UP000233440"/>
    </source>
</evidence>
<evidence type="ECO:0000256" key="3">
    <source>
        <dbReference type="ARBA" id="ARBA00023163"/>
    </source>
</evidence>
<name>A0A2N3LNY2_9BACI</name>
<dbReference type="AlphaFoldDB" id="A0A2N3LNY2"/>
<protein>
    <recommendedName>
        <fullName evidence="4">HTH marR-type domain-containing protein</fullName>
    </recommendedName>
</protein>
<keyword evidence="1" id="KW-0805">Transcription regulation</keyword>
<gene>
    <name evidence="5" type="ORF">CWO92_04665</name>
</gene>
<dbReference type="SUPFAM" id="SSF46785">
    <property type="entry name" value="Winged helix' DNA-binding domain"/>
    <property type="match status" value="1"/>
</dbReference>
<dbReference type="PROSITE" id="PS50995">
    <property type="entry name" value="HTH_MARR_2"/>
    <property type="match status" value="1"/>
</dbReference>
<dbReference type="OrthoDB" id="5419426at2"/>
<dbReference type="Pfam" id="PF12802">
    <property type="entry name" value="MarR_2"/>
    <property type="match status" value="1"/>
</dbReference>
<dbReference type="GO" id="GO:0003700">
    <property type="term" value="F:DNA-binding transcription factor activity"/>
    <property type="evidence" value="ECO:0007669"/>
    <property type="project" value="InterPro"/>
</dbReference>
<dbReference type="GO" id="GO:0003677">
    <property type="term" value="F:DNA binding"/>
    <property type="evidence" value="ECO:0007669"/>
    <property type="project" value="UniProtKB-KW"/>
</dbReference>
<organism evidence="5 6">
    <name type="scientific">Heyndrickxia camelliae</name>
    <dbReference type="NCBI Taxonomy" id="1707093"/>
    <lineage>
        <taxon>Bacteria</taxon>
        <taxon>Bacillati</taxon>
        <taxon>Bacillota</taxon>
        <taxon>Bacilli</taxon>
        <taxon>Bacillales</taxon>
        <taxon>Bacillaceae</taxon>
        <taxon>Heyndrickxia</taxon>
    </lineage>
</organism>
<keyword evidence="6" id="KW-1185">Reference proteome</keyword>
<keyword evidence="2" id="KW-0238">DNA-binding</keyword>
<evidence type="ECO:0000256" key="2">
    <source>
        <dbReference type="ARBA" id="ARBA00023125"/>
    </source>
</evidence>
<dbReference type="InterPro" id="IPR036390">
    <property type="entry name" value="WH_DNA-bd_sf"/>
</dbReference>
<evidence type="ECO:0000313" key="5">
    <source>
        <dbReference type="EMBL" id="PKR86392.1"/>
    </source>
</evidence>
<proteinExistence type="predicted"/>
<sequence>MQLSDYTEIIRHFNRFYTRIIGVNNQYTDQTKYSSIEAQILYEISIKENCTAVYLRDYFKLDKGYLSRILKRFDEGMLITKQVSIEDKRISYLHITDYGLKELNLLISSSNDITRSMIEKIPVEKLDELVQSMTKIESILKDYENQI</sequence>
<accession>A0A2N3LNY2</accession>
<dbReference type="InterPro" id="IPR000835">
    <property type="entry name" value="HTH_MarR-typ"/>
</dbReference>
<dbReference type="PANTHER" id="PTHR42756">
    <property type="entry name" value="TRANSCRIPTIONAL REGULATOR, MARR"/>
    <property type="match status" value="1"/>
</dbReference>
<dbReference type="RefSeq" id="WP_101353030.1">
    <property type="nucleotide sequence ID" value="NZ_PIQO01000002.1"/>
</dbReference>
<evidence type="ECO:0000256" key="1">
    <source>
        <dbReference type="ARBA" id="ARBA00023015"/>
    </source>
</evidence>
<keyword evidence="3" id="KW-0804">Transcription</keyword>
<feature type="domain" description="HTH marR-type" evidence="4">
    <location>
        <begin position="6"/>
        <end position="138"/>
    </location>
</feature>
<dbReference type="Proteomes" id="UP000233440">
    <property type="component" value="Unassembled WGS sequence"/>
</dbReference>
<comment type="caution">
    <text evidence="5">The sequence shown here is derived from an EMBL/GenBank/DDBJ whole genome shotgun (WGS) entry which is preliminary data.</text>
</comment>
<reference evidence="5 6" key="1">
    <citation type="submission" date="2017-11" db="EMBL/GenBank/DDBJ databases">
        <title>Bacillus camelliae sp. nov., isolated from pu'er tea.</title>
        <authorList>
            <person name="Niu L."/>
        </authorList>
    </citation>
    <scope>NUCLEOTIDE SEQUENCE [LARGE SCALE GENOMIC DNA]</scope>
    <source>
        <strain evidence="5 6">7578-1</strain>
    </source>
</reference>
<dbReference type="Gene3D" id="1.10.10.10">
    <property type="entry name" value="Winged helix-like DNA-binding domain superfamily/Winged helix DNA-binding domain"/>
    <property type="match status" value="1"/>
</dbReference>
<dbReference type="EMBL" id="PIQO01000002">
    <property type="protein sequence ID" value="PKR86392.1"/>
    <property type="molecule type" value="Genomic_DNA"/>
</dbReference>
<evidence type="ECO:0000259" key="4">
    <source>
        <dbReference type="PROSITE" id="PS50995"/>
    </source>
</evidence>
<dbReference type="InterPro" id="IPR036388">
    <property type="entry name" value="WH-like_DNA-bd_sf"/>
</dbReference>